<feature type="coiled-coil region" evidence="1">
    <location>
        <begin position="570"/>
        <end position="597"/>
    </location>
</feature>
<keyword evidence="5" id="KW-1185">Reference proteome</keyword>
<proteinExistence type="predicted"/>
<feature type="region of interest" description="Disordered" evidence="2">
    <location>
        <begin position="112"/>
        <end position="133"/>
    </location>
</feature>
<evidence type="ECO:0000256" key="1">
    <source>
        <dbReference type="SAM" id="Coils"/>
    </source>
</evidence>
<evidence type="ECO:0000259" key="3">
    <source>
        <dbReference type="Pfam" id="PF18803"/>
    </source>
</evidence>
<evidence type="ECO:0000313" key="4">
    <source>
        <dbReference type="EMBL" id="KAJ7200869.1"/>
    </source>
</evidence>
<dbReference type="InterPro" id="IPR041457">
    <property type="entry name" value="CxC2_KDZ-assoc"/>
</dbReference>
<feature type="compositionally biased region" description="Acidic residues" evidence="2">
    <location>
        <begin position="1028"/>
        <end position="1062"/>
    </location>
</feature>
<dbReference type="EMBL" id="JARJCW010000061">
    <property type="protein sequence ID" value="KAJ7200869.1"/>
    <property type="molecule type" value="Genomic_DNA"/>
</dbReference>
<dbReference type="Proteomes" id="UP001219525">
    <property type="component" value="Unassembled WGS sequence"/>
</dbReference>
<sequence length="1084" mass="122522">MSRARGRNKRSASEEGGAAARVFSLDTLLPQPMPVDAPMVSFVERVSHGGRRIQRESADLAPTSPIKRARRAERAAPQPTHSPPEPDPTNSADERYQIGTDHDFTWLPEEDFLGEEPLPSPETSGARRAVPPADPAMRDWLLNYRDVYLRALLLQEGRRDASDECERCVGPRRGRVDGRYFKKSSLKALGLRVQFGHPPGESCQRPTSGSDGFVVLHDNGIHEVAVDFCRCKNRDVPWFLQLLRGGWYPSTTDQPQTCATFACLALFRRLSLTAKTSAYDFYSILEDMTDSTGVKPPGRYQVLLRMARQWRHLWLLMSGGRGHDPSGVLGTAAGELAIRCPACPRPGVNLPEGWENAAEEDRGLYVLFLALDACFRLKRRAVSSELKDPGLGTGWAYMVEWGPYRDYLVTVTDQTEMSTCTGLAALDYANTKFSWGYATTGVGMGVCVRHEFVQPNGVGDLQAGERYANMDYIFASLLRHLHPLIRKIVSYDIVCQWCKDLKRRLEELPPLVRCNILLSLFRFVIPKLHIKGHKLLCFLLFSLSLVPGSGCRGHRAMLGKHRRRRRQHETALLRRRIDDARVELERQEAAFEAFSVEQAERVPAWKAMLEAFEKDGTQKNPYELEVKGMTEIEMRNKLEEDEDREAAAGRLRRIRIQAELRRTSTAASKINLRASRRKLERSIERFRSLQATYTPGALVHLRSLKVASRTPAEEVPLVLPSALPAARRGLGGCVDGLVDAERALRDAQCRGTLVRLRRQLNIKARYLIYKKHHSRHQAMNTRSRTLVARNEGKICHHSEKYQAAWRALCTLTAGGEAAVNWKRLRKEDIRCMDDAVQLSRKKEKERRARLREAARNAELRSVGLVPLINSSAERVPDGDDDLLDEWEDVGESRREVSWIWTLAGTAGVNEQDLEDALRIEWTKAYSRTRRWREEVRTLGEEQRRIPVSFLHEERAWLDRAAAVPVGDASTSAAEAEGMLAYATAQADMYRALAMRAEVTRTQPKLRRGQRRPREAIRVVTSWPLEGGTEGDDDVEGDEDDELGENENELEDDRVLDGDEEDMQSAHRTEGQWGVGRAAEHGVQA</sequence>
<dbReference type="InterPro" id="IPR040521">
    <property type="entry name" value="KDZ"/>
</dbReference>
<reference evidence="4" key="1">
    <citation type="submission" date="2023-03" db="EMBL/GenBank/DDBJ databases">
        <title>Massive genome expansion in bonnet fungi (Mycena s.s.) driven by repeated elements and novel gene families across ecological guilds.</title>
        <authorList>
            <consortium name="Lawrence Berkeley National Laboratory"/>
            <person name="Harder C.B."/>
            <person name="Miyauchi S."/>
            <person name="Viragh M."/>
            <person name="Kuo A."/>
            <person name="Thoen E."/>
            <person name="Andreopoulos B."/>
            <person name="Lu D."/>
            <person name="Skrede I."/>
            <person name="Drula E."/>
            <person name="Henrissat B."/>
            <person name="Morin E."/>
            <person name="Kohler A."/>
            <person name="Barry K."/>
            <person name="LaButti K."/>
            <person name="Morin E."/>
            <person name="Salamov A."/>
            <person name="Lipzen A."/>
            <person name="Mereny Z."/>
            <person name="Hegedus B."/>
            <person name="Baldrian P."/>
            <person name="Stursova M."/>
            <person name="Weitz H."/>
            <person name="Taylor A."/>
            <person name="Grigoriev I.V."/>
            <person name="Nagy L.G."/>
            <person name="Martin F."/>
            <person name="Kauserud H."/>
        </authorList>
    </citation>
    <scope>NUCLEOTIDE SEQUENCE</scope>
    <source>
        <strain evidence="4">9144</strain>
    </source>
</reference>
<feature type="domain" description="CxC2-like cysteine cluster KDZ transposase-associated" evidence="3">
    <location>
        <begin position="186"/>
        <end position="293"/>
    </location>
</feature>
<dbReference type="Pfam" id="PF18758">
    <property type="entry name" value="KDZ"/>
    <property type="match status" value="1"/>
</dbReference>
<comment type="caution">
    <text evidence="4">The sequence shown here is derived from an EMBL/GenBank/DDBJ whole genome shotgun (WGS) entry which is preliminary data.</text>
</comment>
<evidence type="ECO:0000256" key="2">
    <source>
        <dbReference type="SAM" id="MobiDB-lite"/>
    </source>
</evidence>
<protein>
    <recommendedName>
        <fullName evidence="3">CxC2-like cysteine cluster KDZ transposase-associated domain-containing protein</fullName>
    </recommendedName>
</protein>
<gene>
    <name evidence="4" type="ORF">GGX14DRAFT_571878</name>
</gene>
<feature type="region of interest" description="Disordered" evidence="2">
    <location>
        <begin position="49"/>
        <end position="95"/>
    </location>
</feature>
<dbReference type="Pfam" id="PF18803">
    <property type="entry name" value="CxC2"/>
    <property type="match status" value="1"/>
</dbReference>
<accession>A0AAD6V9M4</accession>
<dbReference type="AlphaFoldDB" id="A0AAD6V9M4"/>
<name>A0AAD6V9M4_9AGAR</name>
<organism evidence="4 5">
    <name type="scientific">Mycena pura</name>
    <dbReference type="NCBI Taxonomy" id="153505"/>
    <lineage>
        <taxon>Eukaryota</taxon>
        <taxon>Fungi</taxon>
        <taxon>Dikarya</taxon>
        <taxon>Basidiomycota</taxon>
        <taxon>Agaricomycotina</taxon>
        <taxon>Agaricomycetes</taxon>
        <taxon>Agaricomycetidae</taxon>
        <taxon>Agaricales</taxon>
        <taxon>Marasmiineae</taxon>
        <taxon>Mycenaceae</taxon>
        <taxon>Mycena</taxon>
    </lineage>
</organism>
<evidence type="ECO:0000313" key="5">
    <source>
        <dbReference type="Proteomes" id="UP001219525"/>
    </source>
</evidence>
<feature type="region of interest" description="Disordered" evidence="2">
    <location>
        <begin position="1000"/>
        <end position="1084"/>
    </location>
</feature>
<keyword evidence="1" id="KW-0175">Coiled coil</keyword>